<keyword evidence="2" id="KW-1185">Reference proteome</keyword>
<dbReference type="EMBL" id="CM047588">
    <property type="protein sequence ID" value="KAI9905264.1"/>
    <property type="molecule type" value="Genomic_DNA"/>
</dbReference>
<evidence type="ECO:0000313" key="1">
    <source>
        <dbReference type="EMBL" id="KAI9905264.1"/>
    </source>
</evidence>
<gene>
    <name evidence="1" type="ORF">PsorP6_013767</name>
</gene>
<dbReference type="Proteomes" id="UP001163321">
    <property type="component" value="Chromosome 9"/>
</dbReference>
<protein>
    <submittedName>
        <fullName evidence="1">Uncharacterized protein</fullName>
    </submittedName>
</protein>
<accession>A0ACC0VFN3</accession>
<reference evidence="1 2" key="1">
    <citation type="journal article" date="2022" name="bioRxiv">
        <title>The genome of the oomycete Peronosclerospora sorghi, a cosmopolitan pathogen of maize and sorghum, is inflated with dispersed pseudogenes.</title>
        <authorList>
            <person name="Fletcher K."/>
            <person name="Martin F."/>
            <person name="Isakeit T."/>
            <person name="Cavanaugh K."/>
            <person name="Magill C."/>
            <person name="Michelmore R."/>
        </authorList>
    </citation>
    <scope>NUCLEOTIDE SEQUENCE [LARGE SCALE GENOMIC DNA]</scope>
    <source>
        <strain evidence="1">P6</strain>
    </source>
</reference>
<sequence>MAVESAGSDDAAQCSRNGAARHSSSTSLIGEISSKEREIVIINTSNKQSLYDNLEEISLTLQHELRHFEVSFFDFNGGNDVWVDIGHIALGIQALKKYVFRFLPKELRGSKEMRNIQGH</sequence>
<comment type="caution">
    <text evidence="1">The sequence shown here is derived from an EMBL/GenBank/DDBJ whole genome shotgun (WGS) entry which is preliminary data.</text>
</comment>
<proteinExistence type="predicted"/>
<organism evidence="1 2">
    <name type="scientific">Peronosclerospora sorghi</name>
    <dbReference type="NCBI Taxonomy" id="230839"/>
    <lineage>
        <taxon>Eukaryota</taxon>
        <taxon>Sar</taxon>
        <taxon>Stramenopiles</taxon>
        <taxon>Oomycota</taxon>
        <taxon>Peronosporomycetes</taxon>
        <taxon>Peronosporales</taxon>
        <taxon>Peronosporaceae</taxon>
        <taxon>Peronosclerospora</taxon>
    </lineage>
</organism>
<name>A0ACC0VFN3_9STRA</name>
<evidence type="ECO:0000313" key="2">
    <source>
        <dbReference type="Proteomes" id="UP001163321"/>
    </source>
</evidence>